<evidence type="ECO:0000256" key="2">
    <source>
        <dbReference type="SAM" id="MobiDB-lite"/>
    </source>
</evidence>
<keyword evidence="4" id="KW-1185">Reference proteome</keyword>
<protein>
    <submittedName>
        <fullName evidence="3">Uncharacterized protein</fullName>
    </submittedName>
</protein>
<accession>A0A3N4HX10</accession>
<evidence type="ECO:0000313" key="4">
    <source>
        <dbReference type="Proteomes" id="UP000275078"/>
    </source>
</evidence>
<organism evidence="3 4">
    <name type="scientific">Ascobolus immersus RN42</name>
    <dbReference type="NCBI Taxonomy" id="1160509"/>
    <lineage>
        <taxon>Eukaryota</taxon>
        <taxon>Fungi</taxon>
        <taxon>Dikarya</taxon>
        <taxon>Ascomycota</taxon>
        <taxon>Pezizomycotina</taxon>
        <taxon>Pezizomycetes</taxon>
        <taxon>Pezizales</taxon>
        <taxon>Ascobolaceae</taxon>
        <taxon>Ascobolus</taxon>
    </lineage>
</organism>
<sequence length="295" mass="32895">MSHQQATSPMRTSLDGSSAEIASAGPQTKTNSEANTDGSQMTSASTNVLDALSHSMGKLSSVYDEMGAIYEASQLEDERRIEGSEVECQGLFYEKKMLEERCLKLEADCADLRDVIQAQEELLKEKDAEILEFKRVLERIVDEDSDLEHPHASKGSRAGVTIYRPSTTDVDEAVDAVGSNCQGDCQWELLMLKKQCAVLQYKVKNLENKVAEQVEALKKRDTEIAGFHECLADDILLFDEIIEMERVSAEREKQTREVCEAMAQKTTESKSGTEAIKAHPRAVIDESGPFHSRRR</sequence>
<dbReference type="EMBL" id="ML119714">
    <property type="protein sequence ID" value="RPA78209.1"/>
    <property type="molecule type" value="Genomic_DNA"/>
</dbReference>
<keyword evidence="1" id="KW-0175">Coiled coil</keyword>
<feature type="compositionally biased region" description="Polar residues" evidence="2">
    <location>
        <begin position="25"/>
        <end position="42"/>
    </location>
</feature>
<dbReference type="AlphaFoldDB" id="A0A3N4HX10"/>
<feature type="coiled-coil region" evidence="1">
    <location>
        <begin position="189"/>
        <end position="223"/>
    </location>
</feature>
<name>A0A3N4HX10_ASCIM</name>
<gene>
    <name evidence="3" type="ORF">BJ508DRAFT_329477</name>
</gene>
<feature type="region of interest" description="Disordered" evidence="2">
    <location>
        <begin position="1"/>
        <end position="42"/>
    </location>
</feature>
<feature type="compositionally biased region" description="Polar residues" evidence="2">
    <location>
        <begin position="1"/>
        <end position="16"/>
    </location>
</feature>
<feature type="region of interest" description="Disordered" evidence="2">
    <location>
        <begin position="263"/>
        <end position="295"/>
    </location>
</feature>
<evidence type="ECO:0000313" key="3">
    <source>
        <dbReference type="EMBL" id="RPA78209.1"/>
    </source>
</evidence>
<proteinExistence type="predicted"/>
<evidence type="ECO:0000256" key="1">
    <source>
        <dbReference type="SAM" id="Coils"/>
    </source>
</evidence>
<feature type="coiled-coil region" evidence="1">
    <location>
        <begin position="95"/>
        <end position="129"/>
    </location>
</feature>
<dbReference type="Proteomes" id="UP000275078">
    <property type="component" value="Unassembled WGS sequence"/>
</dbReference>
<reference evidence="3 4" key="1">
    <citation type="journal article" date="2018" name="Nat. Ecol. Evol.">
        <title>Pezizomycetes genomes reveal the molecular basis of ectomycorrhizal truffle lifestyle.</title>
        <authorList>
            <person name="Murat C."/>
            <person name="Payen T."/>
            <person name="Noel B."/>
            <person name="Kuo A."/>
            <person name="Morin E."/>
            <person name="Chen J."/>
            <person name="Kohler A."/>
            <person name="Krizsan K."/>
            <person name="Balestrini R."/>
            <person name="Da Silva C."/>
            <person name="Montanini B."/>
            <person name="Hainaut M."/>
            <person name="Levati E."/>
            <person name="Barry K.W."/>
            <person name="Belfiori B."/>
            <person name="Cichocki N."/>
            <person name="Clum A."/>
            <person name="Dockter R.B."/>
            <person name="Fauchery L."/>
            <person name="Guy J."/>
            <person name="Iotti M."/>
            <person name="Le Tacon F."/>
            <person name="Lindquist E.A."/>
            <person name="Lipzen A."/>
            <person name="Malagnac F."/>
            <person name="Mello A."/>
            <person name="Molinier V."/>
            <person name="Miyauchi S."/>
            <person name="Poulain J."/>
            <person name="Riccioni C."/>
            <person name="Rubini A."/>
            <person name="Sitrit Y."/>
            <person name="Splivallo R."/>
            <person name="Traeger S."/>
            <person name="Wang M."/>
            <person name="Zifcakova L."/>
            <person name="Wipf D."/>
            <person name="Zambonelli A."/>
            <person name="Paolocci F."/>
            <person name="Nowrousian M."/>
            <person name="Ottonello S."/>
            <person name="Baldrian P."/>
            <person name="Spatafora J.W."/>
            <person name="Henrissat B."/>
            <person name="Nagy L.G."/>
            <person name="Aury J.M."/>
            <person name="Wincker P."/>
            <person name="Grigoriev I.V."/>
            <person name="Bonfante P."/>
            <person name="Martin F.M."/>
        </authorList>
    </citation>
    <scope>NUCLEOTIDE SEQUENCE [LARGE SCALE GENOMIC DNA]</scope>
    <source>
        <strain evidence="3 4">RN42</strain>
    </source>
</reference>